<dbReference type="AlphaFoldDB" id="A0A7I8IW60"/>
<organism evidence="6">
    <name type="scientific">Spirodela intermedia</name>
    <name type="common">Intermediate duckweed</name>
    <dbReference type="NCBI Taxonomy" id="51605"/>
    <lineage>
        <taxon>Eukaryota</taxon>
        <taxon>Viridiplantae</taxon>
        <taxon>Streptophyta</taxon>
        <taxon>Embryophyta</taxon>
        <taxon>Tracheophyta</taxon>
        <taxon>Spermatophyta</taxon>
        <taxon>Magnoliopsida</taxon>
        <taxon>Liliopsida</taxon>
        <taxon>Araceae</taxon>
        <taxon>Lemnoideae</taxon>
        <taxon>Spirodela</taxon>
    </lineage>
</organism>
<sequence>MEASLSPSPSPSPSPSHSRKRTLCERLTAEHGRRLSLHAFPVKTLPVASASHRHRDSRSTLAAANLRSPALKLSCDFASCVSTGSILPRGGGRAAGLRARAVTDDDEWGREAPDGPQGAGAAVAEAEESAADAVIGELKTKLKELLYGTDRGLKVSSETRAEIVELITQLESRNPTPAPTEALPPERQVDPRVSFHFSRFISPEFVRCQTILRYTSFSGLLPLLATNRVPQLVKVEEISQTIDSESFTVQNSVRFAGPLATTSVSTNAKFEVRSPKRVQIKFEEGIVGTPQLTDSIVVPEKVEFFGQNVDLSPFKGIITSIQDAASSVAKSISDRPPLKIPITNTNAESWLLTTYLDNELRVSRVMGAASLCSSRKVAPFWINTGAVEPHLVPVPLWILTEALIPTSGHRRYSTQCCFCSVNILITSEFEDQYILTFPSVGCVGLNLLCL</sequence>
<evidence type="ECO:0000256" key="1">
    <source>
        <dbReference type="ARBA" id="ARBA00004474"/>
    </source>
</evidence>
<dbReference type="Proteomes" id="UP001189122">
    <property type="component" value="Unassembled WGS sequence"/>
</dbReference>
<feature type="domain" description="Plastid lipid-associated protein/fibrillin conserved" evidence="5">
    <location>
        <begin position="137"/>
        <end position="182"/>
    </location>
</feature>
<dbReference type="InterPro" id="IPR039633">
    <property type="entry name" value="PAP"/>
</dbReference>
<gene>
    <name evidence="6" type="ORF">SI7747_06007786</name>
</gene>
<dbReference type="PANTHER" id="PTHR31906">
    <property type="entry name" value="PLASTID-LIPID-ASSOCIATED PROTEIN 4, CHLOROPLASTIC-RELATED"/>
    <property type="match status" value="1"/>
</dbReference>
<dbReference type="Pfam" id="PF04755">
    <property type="entry name" value="PAP_fibrillin"/>
    <property type="match status" value="2"/>
</dbReference>
<evidence type="ECO:0000313" key="6">
    <source>
        <dbReference type="EMBL" id="CAA2621704.1"/>
    </source>
</evidence>
<dbReference type="EMBL" id="LR743593">
    <property type="protein sequence ID" value="CAA2621704.1"/>
    <property type="molecule type" value="Genomic_DNA"/>
</dbReference>
<dbReference type="GO" id="GO:0009536">
    <property type="term" value="C:plastid"/>
    <property type="evidence" value="ECO:0007669"/>
    <property type="project" value="UniProtKB-SubCell"/>
</dbReference>
<evidence type="ECO:0000256" key="2">
    <source>
        <dbReference type="ARBA" id="ARBA00022640"/>
    </source>
</evidence>
<keyword evidence="2" id="KW-0934">Plastid</keyword>
<evidence type="ECO:0000256" key="4">
    <source>
        <dbReference type="SAM" id="MobiDB-lite"/>
    </source>
</evidence>
<dbReference type="EMBL" id="CACRZD030000006">
    <property type="protein sequence ID" value="CAA6661391.1"/>
    <property type="molecule type" value="Genomic_DNA"/>
</dbReference>
<accession>A0A7I8IW60</accession>
<protein>
    <recommendedName>
        <fullName evidence="5">Plastid lipid-associated protein/fibrillin conserved domain-containing protein</fullName>
    </recommendedName>
</protein>
<evidence type="ECO:0000259" key="5">
    <source>
        <dbReference type="Pfam" id="PF04755"/>
    </source>
</evidence>
<reference evidence="6 7" key="1">
    <citation type="submission" date="2019-12" db="EMBL/GenBank/DDBJ databases">
        <authorList>
            <person name="Scholz U."/>
            <person name="Mascher M."/>
            <person name="Fiebig A."/>
        </authorList>
    </citation>
    <scope>NUCLEOTIDE SEQUENCE</scope>
</reference>
<feature type="domain" description="Plastid lipid-associated protein/fibrillin conserved" evidence="5">
    <location>
        <begin position="211"/>
        <end position="364"/>
    </location>
</feature>
<comment type="subcellular location">
    <subcellularLocation>
        <location evidence="1">Plastid</location>
    </subcellularLocation>
</comment>
<proteinExistence type="predicted"/>
<keyword evidence="7" id="KW-1185">Reference proteome</keyword>
<dbReference type="InterPro" id="IPR006843">
    <property type="entry name" value="PAP/fibrillin_dom"/>
</dbReference>
<keyword evidence="3" id="KW-0809">Transit peptide</keyword>
<evidence type="ECO:0000256" key="3">
    <source>
        <dbReference type="ARBA" id="ARBA00022946"/>
    </source>
</evidence>
<feature type="region of interest" description="Disordered" evidence="4">
    <location>
        <begin position="1"/>
        <end position="22"/>
    </location>
</feature>
<evidence type="ECO:0000313" key="7">
    <source>
        <dbReference type="Proteomes" id="UP001189122"/>
    </source>
</evidence>
<name>A0A7I8IW60_SPIIN</name>